<dbReference type="EMBL" id="KZ857441">
    <property type="protein sequence ID" value="RDX45112.1"/>
    <property type="molecule type" value="Genomic_DNA"/>
</dbReference>
<feature type="compositionally biased region" description="Polar residues" evidence="1">
    <location>
        <begin position="181"/>
        <end position="190"/>
    </location>
</feature>
<dbReference type="Proteomes" id="UP000256964">
    <property type="component" value="Unassembled WGS sequence"/>
</dbReference>
<evidence type="ECO:0000313" key="3">
    <source>
        <dbReference type="Proteomes" id="UP000256964"/>
    </source>
</evidence>
<sequence>MIAVQKPPSMFSPPAFRTAHARHPSAPVVVRPSHTPGVLNLAKPVQSAPRPQPTHVQPRAPRASPKGKPQQRTPQPAPAQAGVVEKTKAPSSAPAKAEQPSTSPEKSPRGRKQHRQSKDAGRRTSVSPSDVVSRRHAHQPSPARIPSPQKATPAPRAQVSRVKPEDSTSSTDPFTDAITAPKTSGKSFLSSPKLATEPSGKLARRRQVTAQLLDSPTPKVGSRRKPAKALNGEATIPFNVATRPLPRRASTDMTIRWDSFPVCDDSSEFGGDDSDITPPTTPIRESVPSKAVAAATWQQESLFFDNAPRSAPLSSTVGFSSAPAAPSTPSPAQRRRNHRRVPSDGMFAMSSDEGSPSSSVVDLNEQARRHTPVAIPRQRCYTSPAGTPSYEIAPSQPFASASAPSAVYGYFAGSVFQSSPSPDALPVPSFAL</sequence>
<accession>A0A371CXT3</accession>
<reference evidence="2 3" key="1">
    <citation type="journal article" date="2018" name="Biotechnol. Biofuels">
        <title>Integrative visual omics of the white-rot fungus Polyporus brumalis exposes the biotechnological potential of its oxidative enzymes for delignifying raw plant biomass.</title>
        <authorList>
            <person name="Miyauchi S."/>
            <person name="Rancon A."/>
            <person name="Drula E."/>
            <person name="Hage H."/>
            <person name="Chaduli D."/>
            <person name="Favel A."/>
            <person name="Grisel S."/>
            <person name="Henrissat B."/>
            <person name="Herpoel-Gimbert I."/>
            <person name="Ruiz-Duenas F.J."/>
            <person name="Chevret D."/>
            <person name="Hainaut M."/>
            <person name="Lin J."/>
            <person name="Wang M."/>
            <person name="Pangilinan J."/>
            <person name="Lipzen A."/>
            <person name="Lesage-Meessen L."/>
            <person name="Navarro D."/>
            <person name="Riley R."/>
            <person name="Grigoriev I.V."/>
            <person name="Zhou S."/>
            <person name="Raouche S."/>
            <person name="Rosso M.N."/>
        </authorList>
    </citation>
    <scope>NUCLEOTIDE SEQUENCE [LARGE SCALE GENOMIC DNA]</scope>
    <source>
        <strain evidence="2 3">BRFM 1820</strain>
    </source>
</reference>
<evidence type="ECO:0000313" key="2">
    <source>
        <dbReference type="EMBL" id="RDX45112.1"/>
    </source>
</evidence>
<organism evidence="2 3">
    <name type="scientific">Lentinus brumalis</name>
    <dbReference type="NCBI Taxonomy" id="2498619"/>
    <lineage>
        <taxon>Eukaryota</taxon>
        <taxon>Fungi</taxon>
        <taxon>Dikarya</taxon>
        <taxon>Basidiomycota</taxon>
        <taxon>Agaricomycotina</taxon>
        <taxon>Agaricomycetes</taxon>
        <taxon>Polyporales</taxon>
        <taxon>Polyporaceae</taxon>
        <taxon>Lentinus</taxon>
    </lineage>
</organism>
<dbReference type="InterPro" id="IPR028322">
    <property type="entry name" value="PNRC-like_rgn"/>
</dbReference>
<feature type="compositionally biased region" description="Acidic residues" evidence="1">
    <location>
        <begin position="265"/>
        <end position="275"/>
    </location>
</feature>
<dbReference type="OrthoDB" id="3226344at2759"/>
<dbReference type="Pfam" id="PF15365">
    <property type="entry name" value="PNRC"/>
    <property type="match status" value="1"/>
</dbReference>
<name>A0A371CXT3_9APHY</name>
<evidence type="ECO:0000256" key="1">
    <source>
        <dbReference type="SAM" id="MobiDB-lite"/>
    </source>
</evidence>
<dbReference type="AlphaFoldDB" id="A0A371CXT3"/>
<feature type="compositionally biased region" description="Low complexity" evidence="1">
    <location>
        <begin position="70"/>
        <end position="81"/>
    </location>
</feature>
<proteinExistence type="predicted"/>
<keyword evidence="3" id="KW-1185">Reference proteome</keyword>
<gene>
    <name evidence="2" type="ORF">OH76DRAFT_1358369</name>
</gene>
<feature type="compositionally biased region" description="Low complexity" evidence="1">
    <location>
        <begin position="350"/>
        <end position="359"/>
    </location>
</feature>
<feature type="compositionally biased region" description="Low complexity" evidence="1">
    <location>
        <begin position="320"/>
        <end position="332"/>
    </location>
</feature>
<feature type="region of interest" description="Disordered" evidence="1">
    <location>
        <begin position="1"/>
        <end position="235"/>
    </location>
</feature>
<feature type="region of interest" description="Disordered" evidence="1">
    <location>
        <begin position="260"/>
        <end position="289"/>
    </location>
</feature>
<dbReference type="STRING" id="139420.A0A371CXT3"/>
<protein>
    <submittedName>
        <fullName evidence="2">Uncharacterized protein</fullName>
    </submittedName>
</protein>
<dbReference type="GO" id="GO:0016071">
    <property type="term" value="P:mRNA metabolic process"/>
    <property type="evidence" value="ECO:0007669"/>
    <property type="project" value="UniProtKB-ARBA"/>
</dbReference>
<feature type="region of interest" description="Disordered" evidence="1">
    <location>
        <begin position="314"/>
        <end position="360"/>
    </location>
</feature>